<reference evidence="2" key="1">
    <citation type="journal article" date="2021" name="PeerJ">
        <title>Extensive microbial diversity within the chicken gut microbiome revealed by metagenomics and culture.</title>
        <authorList>
            <person name="Gilroy R."/>
            <person name="Ravi A."/>
            <person name="Getino M."/>
            <person name="Pursley I."/>
            <person name="Horton D.L."/>
            <person name="Alikhan N.F."/>
            <person name="Baker D."/>
            <person name="Gharbi K."/>
            <person name="Hall N."/>
            <person name="Watson M."/>
            <person name="Adriaenssens E.M."/>
            <person name="Foster-Nyarko E."/>
            <person name="Jarju S."/>
            <person name="Secka A."/>
            <person name="Antonio M."/>
            <person name="Oren A."/>
            <person name="Chaudhuri R.R."/>
            <person name="La Ragione R."/>
            <person name="Hildebrand F."/>
            <person name="Pallen M.J."/>
        </authorList>
    </citation>
    <scope>NUCLEOTIDE SEQUENCE</scope>
    <source>
        <strain evidence="2">ChiHecec2B26-12326</strain>
    </source>
</reference>
<dbReference type="InterPro" id="IPR011467">
    <property type="entry name" value="DUF1573"/>
</dbReference>
<feature type="chain" id="PRO_5038888176" evidence="1">
    <location>
        <begin position="21"/>
        <end position="126"/>
    </location>
</feature>
<name>A0A9D1XR39_9BACT</name>
<dbReference type="InterPro" id="IPR013783">
    <property type="entry name" value="Ig-like_fold"/>
</dbReference>
<evidence type="ECO:0000313" key="2">
    <source>
        <dbReference type="EMBL" id="HIX85760.1"/>
    </source>
</evidence>
<protein>
    <submittedName>
        <fullName evidence="2">DUF1573 domain-containing protein</fullName>
    </submittedName>
</protein>
<reference evidence="2" key="2">
    <citation type="submission" date="2021-04" db="EMBL/GenBank/DDBJ databases">
        <authorList>
            <person name="Gilroy R."/>
        </authorList>
    </citation>
    <scope>NUCLEOTIDE SEQUENCE</scope>
    <source>
        <strain evidence="2">ChiHecec2B26-12326</strain>
    </source>
</reference>
<evidence type="ECO:0000313" key="3">
    <source>
        <dbReference type="Proteomes" id="UP000823847"/>
    </source>
</evidence>
<dbReference type="Pfam" id="PF07610">
    <property type="entry name" value="DUF1573"/>
    <property type="match status" value="1"/>
</dbReference>
<proteinExistence type="predicted"/>
<feature type="signal peptide" evidence="1">
    <location>
        <begin position="1"/>
        <end position="20"/>
    </location>
</feature>
<comment type="caution">
    <text evidence="2">The sequence shown here is derived from an EMBL/GenBank/DDBJ whole genome shotgun (WGS) entry which is preliminary data.</text>
</comment>
<dbReference type="PANTHER" id="PTHR37833">
    <property type="entry name" value="LIPOPROTEIN-RELATED"/>
    <property type="match status" value="1"/>
</dbReference>
<sequence>MRQIIFICMALLLTIGTAFAQGKAVISAEETRYDFGTIKEADGNVSHTFIISNTGDKPLVITRVIASCGCTTPEWPKAPIAPGQKGEIKVTFNPDGRPGPFAKTISVYSNGKKGSFILNIRGEVTE</sequence>
<evidence type="ECO:0000256" key="1">
    <source>
        <dbReference type="SAM" id="SignalP"/>
    </source>
</evidence>
<dbReference type="PANTHER" id="PTHR37833:SF1">
    <property type="entry name" value="SIGNAL PEPTIDE PROTEIN"/>
    <property type="match status" value="1"/>
</dbReference>
<dbReference type="EMBL" id="DXEN01000025">
    <property type="protein sequence ID" value="HIX85760.1"/>
    <property type="molecule type" value="Genomic_DNA"/>
</dbReference>
<dbReference type="AlphaFoldDB" id="A0A9D1XR39"/>
<gene>
    <name evidence="2" type="ORF">H9848_04025</name>
</gene>
<dbReference type="Gene3D" id="2.60.40.10">
    <property type="entry name" value="Immunoglobulins"/>
    <property type="match status" value="1"/>
</dbReference>
<organism evidence="2 3">
    <name type="scientific">Candidatus Parabacteroides intestinigallinarum</name>
    <dbReference type="NCBI Taxonomy" id="2838722"/>
    <lineage>
        <taxon>Bacteria</taxon>
        <taxon>Pseudomonadati</taxon>
        <taxon>Bacteroidota</taxon>
        <taxon>Bacteroidia</taxon>
        <taxon>Bacteroidales</taxon>
        <taxon>Tannerellaceae</taxon>
        <taxon>Parabacteroides</taxon>
    </lineage>
</organism>
<dbReference type="Proteomes" id="UP000823847">
    <property type="component" value="Unassembled WGS sequence"/>
</dbReference>
<accession>A0A9D1XR39</accession>
<keyword evidence="1" id="KW-0732">Signal</keyword>